<accession>A0A8H7F7D0</accession>
<protein>
    <submittedName>
        <fullName evidence="2">Uncharacterized protein</fullName>
    </submittedName>
</protein>
<evidence type="ECO:0000313" key="2">
    <source>
        <dbReference type="EMBL" id="KAF7782104.1"/>
    </source>
</evidence>
<feature type="transmembrane region" description="Helical" evidence="1">
    <location>
        <begin position="176"/>
        <end position="204"/>
    </location>
</feature>
<sequence length="333" mass="36826">MSDHSASTLNEALTLMSATTVLGVLYAFTVVLYCLCARFSYSRFRNQDRKQQTVLTFTLATVIMICGSMHFALKNQYARLLFVDYSSSPGGPISVSSQSHASTMTVLRMLDAVILLAEILTVGVLLWRVCVVYSGTRFAIPVITIASLLYLGYVVSDTLQLAFVLSNISRLRDFGVVPAIVAALGISAASHIVMTSMIIVRLMLIRRKHIKLMGKTDMAAQYLSIATMLIESYALSTAWNISFLIAHVLENGPAHNFFNNTVAQVEVLSYFLVLYRVYSGRAWDRQTQNQLSTMRWNHHTSTQASEDESGMGAVRANINAEPNASVFLVRPTV</sequence>
<keyword evidence="1" id="KW-0472">Membrane</keyword>
<feature type="transmembrane region" description="Helical" evidence="1">
    <location>
        <begin position="112"/>
        <end position="131"/>
    </location>
</feature>
<keyword evidence="1" id="KW-1133">Transmembrane helix</keyword>
<reference evidence="2 3" key="1">
    <citation type="journal article" name="Sci. Rep.">
        <title>Telomere-to-telomere assembled and centromere annotated genomes of the two main subspecies of the button mushroom Agaricus bisporus reveal especially polymorphic chromosome ends.</title>
        <authorList>
            <person name="Sonnenberg A.S.M."/>
            <person name="Sedaghat-Telgerd N."/>
            <person name="Lavrijssen B."/>
            <person name="Ohm R.A."/>
            <person name="Hendrickx P.M."/>
            <person name="Scholtmeijer K."/>
            <person name="Baars J.J.P."/>
            <person name="van Peer A."/>
        </authorList>
    </citation>
    <scope>NUCLEOTIDE SEQUENCE [LARGE SCALE GENOMIC DNA]</scope>
    <source>
        <strain evidence="2 3">H119_p4</strain>
    </source>
</reference>
<feature type="transmembrane region" description="Helical" evidence="1">
    <location>
        <begin position="138"/>
        <end position="156"/>
    </location>
</feature>
<evidence type="ECO:0000256" key="1">
    <source>
        <dbReference type="SAM" id="Phobius"/>
    </source>
</evidence>
<dbReference type="Proteomes" id="UP000629468">
    <property type="component" value="Unassembled WGS sequence"/>
</dbReference>
<evidence type="ECO:0000313" key="3">
    <source>
        <dbReference type="Proteomes" id="UP000629468"/>
    </source>
</evidence>
<comment type="caution">
    <text evidence="2">The sequence shown here is derived from an EMBL/GenBank/DDBJ whole genome shotgun (WGS) entry which is preliminary data.</text>
</comment>
<feature type="transmembrane region" description="Helical" evidence="1">
    <location>
        <begin position="53"/>
        <end position="73"/>
    </location>
</feature>
<feature type="transmembrane region" description="Helical" evidence="1">
    <location>
        <begin position="20"/>
        <end position="41"/>
    </location>
</feature>
<feature type="transmembrane region" description="Helical" evidence="1">
    <location>
        <begin position="225"/>
        <end position="249"/>
    </location>
</feature>
<proteinExistence type="predicted"/>
<dbReference type="EMBL" id="JABXXO010000003">
    <property type="protein sequence ID" value="KAF7782104.1"/>
    <property type="molecule type" value="Genomic_DNA"/>
</dbReference>
<keyword evidence="1" id="KW-0812">Transmembrane</keyword>
<dbReference type="AlphaFoldDB" id="A0A8H7F7D0"/>
<gene>
    <name evidence="2" type="ORF">Agabi119p4_1480</name>
</gene>
<feature type="transmembrane region" description="Helical" evidence="1">
    <location>
        <begin position="261"/>
        <end position="278"/>
    </location>
</feature>
<organism evidence="2 3">
    <name type="scientific">Agaricus bisporus var. burnettii</name>
    <dbReference type="NCBI Taxonomy" id="192524"/>
    <lineage>
        <taxon>Eukaryota</taxon>
        <taxon>Fungi</taxon>
        <taxon>Dikarya</taxon>
        <taxon>Basidiomycota</taxon>
        <taxon>Agaricomycotina</taxon>
        <taxon>Agaricomycetes</taxon>
        <taxon>Agaricomycetidae</taxon>
        <taxon>Agaricales</taxon>
        <taxon>Agaricineae</taxon>
        <taxon>Agaricaceae</taxon>
        <taxon>Agaricus</taxon>
    </lineage>
</organism>
<name>A0A8H7F7D0_AGABI</name>